<reference evidence="7 8" key="1">
    <citation type="journal article" date="2019" name="Gigascience">
        <title>Whole-genome sequence of the oriental lung fluke Paragonimus westermani.</title>
        <authorList>
            <person name="Oey H."/>
            <person name="Zakrzewski M."/>
            <person name="Narain K."/>
            <person name="Devi K.R."/>
            <person name="Agatsuma T."/>
            <person name="Nawaratna S."/>
            <person name="Gobert G.N."/>
            <person name="Jones M.K."/>
            <person name="Ragan M.A."/>
            <person name="McManus D.P."/>
            <person name="Krause L."/>
        </authorList>
    </citation>
    <scope>NUCLEOTIDE SEQUENCE [LARGE SCALE GENOMIC DNA]</scope>
    <source>
        <strain evidence="7 8">IND2009</strain>
    </source>
</reference>
<gene>
    <name evidence="7" type="ORF">DEA37_0002144</name>
</gene>
<dbReference type="PANTHER" id="PTHR14167:SF81">
    <property type="entry name" value="ENDOPHILIN-A"/>
    <property type="match status" value="1"/>
</dbReference>
<comment type="caution">
    <text evidence="7">The sequence shown here is derived from an EMBL/GenBank/DDBJ whole genome shotgun (WGS) entry which is preliminary data.</text>
</comment>
<organism evidence="7 8">
    <name type="scientific">Paragonimus westermani</name>
    <dbReference type="NCBI Taxonomy" id="34504"/>
    <lineage>
        <taxon>Eukaryota</taxon>
        <taxon>Metazoa</taxon>
        <taxon>Spiralia</taxon>
        <taxon>Lophotrochozoa</taxon>
        <taxon>Platyhelminthes</taxon>
        <taxon>Trematoda</taxon>
        <taxon>Digenea</taxon>
        <taxon>Plagiorchiida</taxon>
        <taxon>Troglotremata</taxon>
        <taxon>Troglotrematidae</taxon>
        <taxon>Paragonimus</taxon>
    </lineage>
</organism>
<keyword evidence="2 5" id="KW-0728">SH3 domain</keyword>
<proteinExistence type="predicted"/>
<evidence type="ECO:0000256" key="1">
    <source>
        <dbReference type="ARBA" id="ARBA00004170"/>
    </source>
</evidence>
<evidence type="ECO:0000259" key="6">
    <source>
        <dbReference type="PROSITE" id="PS50002"/>
    </source>
</evidence>
<dbReference type="InterPro" id="IPR036028">
    <property type="entry name" value="SH3-like_dom_sf"/>
</dbReference>
<evidence type="ECO:0000313" key="7">
    <source>
        <dbReference type="EMBL" id="KAA3674815.1"/>
    </source>
</evidence>
<evidence type="ECO:0000256" key="4">
    <source>
        <dbReference type="ARBA" id="ARBA00023136"/>
    </source>
</evidence>
<dbReference type="PANTHER" id="PTHR14167">
    <property type="entry name" value="SH3 DOMAIN-CONTAINING"/>
    <property type="match status" value="1"/>
</dbReference>
<comment type="subcellular location">
    <subcellularLocation>
        <location evidence="1">Membrane</location>
        <topology evidence="1">Peripheral membrane protein</topology>
    </subcellularLocation>
</comment>
<dbReference type="Proteomes" id="UP000324629">
    <property type="component" value="Unassembled WGS sequence"/>
</dbReference>
<dbReference type="PRINTS" id="PR00452">
    <property type="entry name" value="SH3DOMAIN"/>
</dbReference>
<evidence type="ECO:0000256" key="5">
    <source>
        <dbReference type="PROSITE-ProRule" id="PRU00192"/>
    </source>
</evidence>
<accession>A0A5J4NH07</accession>
<keyword evidence="4" id="KW-0472">Membrane</keyword>
<protein>
    <recommendedName>
        <fullName evidence="6">SH3 domain-containing protein</fullName>
    </recommendedName>
</protein>
<evidence type="ECO:0000256" key="2">
    <source>
        <dbReference type="ARBA" id="ARBA00022443"/>
    </source>
</evidence>
<dbReference type="EMBL" id="QNGE01002897">
    <property type="protein sequence ID" value="KAA3674815.1"/>
    <property type="molecule type" value="Genomic_DNA"/>
</dbReference>
<keyword evidence="3" id="KW-0175">Coiled coil</keyword>
<dbReference type="Pfam" id="PF14604">
    <property type="entry name" value="SH3_9"/>
    <property type="match status" value="1"/>
</dbReference>
<dbReference type="InterPro" id="IPR050384">
    <property type="entry name" value="Endophilin_SH3RF"/>
</dbReference>
<sequence length="117" mass="13220">MWTRLACSFPLYSRAQLGTRPPKPGSKPNVFDDGISDDVSYQAVQIKPKYDNVSAQVPTCRALYTFEAENPFELSFHEGDVIRLIEKVDENWFLGELGGREGHFPITYVQVLVPLPC</sequence>
<dbReference type="SUPFAM" id="SSF50044">
    <property type="entry name" value="SH3-domain"/>
    <property type="match status" value="1"/>
</dbReference>
<dbReference type="Gene3D" id="2.30.30.40">
    <property type="entry name" value="SH3 Domains"/>
    <property type="match status" value="1"/>
</dbReference>
<dbReference type="AlphaFoldDB" id="A0A5J4NH07"/>
<dbReference type="PROSITE" id="PS50002">
    <property type="entry name" value="SH3"/>
    <property type="match status" value="1"/>
</dbReference>
<feature type="domain" description="SH3" evidence="6">
    <location>
        <begin position="55"/>
        <end position="114"/>
    </location>
</feature>
<evidence type="ECO:0000313" key="8">
    <source>
        <dbReference type="Proteomes" id="UP000324629"/>
    </source>
</evidence>
<keyword evidence="8" id="KW-1185">Reference proteome</keyword>
<dbReference type="SMART" id="SM00326">
    <property type="entry name" value="SH3"/>
    <property type="match status" value="1"/>
</dbReference>
<evidence type="ECO:0000256" key="3">
    <source>
        <dbReference type="ARBA" id="ARBA00023054"/>
    </source>
</evidence>
<dbReference type="FunFam" id="2.30.30.40:FF:000072">
    <property type="entry name" value="Unconventional Myosin IB"/>
    <property type="match status" value="1"/>
</dbReference>
<name>A0A5J4NH07_9TREM</name>
<dbReference type="InterPro" id="IPR001452">
    <property type="entry name" value="SH3_domain"/>
</dbReference>